<sequence>MLRVLISALAVLLLSVVLCAQDGDFVLKLVKYSDSYDVKYIQEGKRIGLIDHSGNKYSGKLSLPNDSIIIVDNTQFRIEDVSLIRNSGAGIFVLKTFGALLGAGGLMMIGTGCAVIVDAISAASTPGYIILIPIGLAMGGVGMKATLYAVSYVFGDEKVFDVNHKWNMEIIPANSILQNP</sequence>
<feature type="transmembrane region" description="Helical" evidence="1">
    <location>
        <begin position="97"/>
        <end position="117"/>
    </location>
</feature>
<keyword evidence="1" id="KW-0472">Membrane</keyword>
<comment type="caution">
    <text evidence="2">The sequence shown here is derived from an EMBL/GenBank/DDBJ whole genome shotgun (WGS) entry which is preliminary data.</text>
</comment>
<feature type="transmembrane region" description="Helical" evidence="1">
    <location>
        <begin position="129"/>
        <end position="154"/>
    </location>
</feature>
<accession>A0A644WTF6</accession>
<protein>
    <submittedName>
        <fullName evidence="2">Uncharacterized protein</fullName>
    </submittedName>
</protein>
<keyword evidence="1" id="KW-0812">Transmembrane</keyword>
<proteinExistence type="predicted"/>
<evidence type="ECO:0000256" key="1">
    <source>
        <dbReference type="SAM" id="Phobius"/>
    </source>
</evidence>
<reference evidence="2" key="1">
    <citation type="submission" date="2019-08" db="EMBL/GenBank/DDBJ databases">
        <authorList>
            <person name="Kucharzyk K."/>
            <person name="Murdoch R.W."/>
            <person name="Higgins S."/>
            <person name="Loffler F."/>
        </authorList>
    </citation>
    <scope>NUCLEOTIDE SEQUENCE</scope>
</reference>
<evidence type="ECO:0000313" key="2">
    <source>
        <dbReference type="EMBL" id="MPM07082.1"/>
    </source>
</evidence>
<name>A0A644WTF6_9ZZZZ</name>
<dbReference type="EMBL" id="VSSQ01001298">
    <property type="protein sequence ID" value="MPM07082.1"/>
    <property type="molecule type" value="Genomic_DNA"/>
</dbReference>
<dbReference type="AlphaFoldDB" id="A0A644WTF6"/>
<keyword evidence="1" id="KW-1133">Transmembrane helix</keyword>
<organism evidence="2">
    <name type="scientific">bioreactor metagenome</name>
    <dbReference type="NCBI Taxonomy" id="1076179"/>
    <lineage>
        <taxon>unclassified sequences</taxon>
        <taxon>metagenomes</taxon>
        <taxon>ecological metagenomes</taxon>
    </lineage>
</organism>
<gene>
    <name evidence="2" type="ORF">SDC9_53388</name>
</gene>